<keyword evidence="1" id="KW-0813">Transport</keyword>
<evidence type="ECO:0000256" key="3">
    <source>
        <dbReference type="SAM" id="SignalP"/>
    </source>
</evidence>
<dbReference type="InterPro" id="IPR039426">
    <property type="entry name" value="TonB-dep_rcpt-like"/>
</dbReference>
<evidence type="ECO:0000256" key="2">
    <source>
        <dbReference type="RuleBase" id="RU003357"/>
    </source>
</evidence>
<feature type="domain" description="TonB-dependent receptor-like beta-barrel" evidence="4">
    <location>
        <begin position="428"/>
        <end position="855"/>
    </location>
</feature>
<proteinExistence type="inferred from homology"/>
<dbReference type="Pfam" id="PF00593">
    <property type="entry name" value="TonB_dep_Rec_b-barrel"/>
    <property type="match status" value="1"/>
</dbReference>
<dbReference type="InterPro" id="IPR023997">
    <property type="entry name" value="TonB-dep_OMP_SusC/RagA_CS"/>
</dbReference>
<evidence type="ECO:0000259" key="5">
    <source>
        <dbReference type="Pfam" id="PF07715"/>
    </source>
</evidence>
<feature type="domain" description="TonB-dependent receptor plug" evidence="5">
    <location>
        <begin position="118"/>
        <end position="226"/>
    </location>
</feature>
<evidence type="ECO:0000313" key="7">
    <source>
        <dbReference type="Proteomes" id="UP000757461"/>
    </source>
</evidence>
<evidence type="ECO:0000313" key="6">
    <source>
        <dbReference type="EMBL" id="MBF1414401.1"/>
    </source>
</evidence>
<dbReference type="InterPro" id="IPR000531">
    <property type="entry name" value="Beta-barrel_TonB"/>
</dbReference>
<feature type="signal peptide" evidence="3">
    <location>
        <begin position="1"/>
        <end position="25"/>
    </location>
</feature>
<accession>A0A930HWX9</accession>
<dbReference type="InterPro" id="IPR023996">
    <property type="entry name" value="TonB-dep_OMP_SusC/RagA"/>
</dbReference>
<dbReference type="EMBL" id="JABZSQ010000023">
    <property type="protein sequence ID" value="MBF1414401.1"/>
    <property type="molecule type" value="Genomic_DNA"/>
</dbReference>
<dbReference type="Proteomes" id="UP000757461">
    <property type="component" value="Unassembled WGS sequence"/>
</dbReference>
<organism evidence="6 7">
    <name type="scientific">Prevotella histicola</name>
    <dbReference type="NCBI Taxonomy" id="470565"/>
    <lineage>
        <taxon>Bacteria</taxon>
        <taxon>Pseudomonadati</taxon>
        <taxon>Bacteroidota</taxon>
        <taxon>Bacteroidia</taxon>
        <taxon>Bacteroidales</taxon>
        <taxon>Prevotellaceae</taxon>
        <taxon>Prevotella</taxon>
    </lineage>
</organism>
<sequence length="996" mass="109475">MSRKSFMKKTVAIAIGLMCSMSSFAQSTVQGNVKDASGEPLIGATIQVKGEQGGTVTDLDGNYKLTNVKPGATLVFSYIGYSNKEVVVGNQSNINVNLSQDNKQLDEVVVVGYAVGTKRTVSGAVERVGKEGMNKGVVTSAADALKGKVTGVVISQNGGDPMGATNIRVRGTSSLSGGNDPLVIIDGVFSDMTMFNALQPNDIESMTILKDASETAQYGSRGAAGVIVVTTTKGKNGFANISYNGTVGVNSVFKNLKMLGADAYRKTATNMGIAFTDLGGNTNWFDEIERSAGLTQSHNVAFSSGNDHGNYRASLGFVQRQGALKNSDMKNYTVKLDATQYAFNKKLKLELGVLGSERDGKMQYDPQKMFYSAAAYNPTYPTYKNVTTGEWDEDKLANEIYNPLGQLEVKDRFDVGSLNAHGKATWTIADGLFLSAFGSYTRLNLDHKRYVPNDIQQGRINGNGWAYIHNMKRTDVMGNLQLTYTKDFGEHHIDALALMEGQRYKTFWNSGQSFKFDTNYFGYNNMKSGANVSWGDVESEASEYTLSSYMARLNYMYGNRYIATVNLRTDGSSKLGQGHKWGWFPSASVAWVVSQEAFMKNIRWIDNLKVRLGYGVTGNQDVIAPYNSLALYAPNGVTLVNGSNTTTYAIQSNDNPDLKWEVKHTFDVGVDFSAFQSRLNVTLDWYTSKTKDLLYTYTVPVPPFTYNTLLANMGQMTNSGFEIGVRGDIIRTKDFTFNSGLNLSFQQNKLNTLSGTYKGQALTTSEHIAVANINAAGLTQNTGVTYLIEGQPIGVFYLPHCEGINANGQYIITDLDKNGTIDTGDSGDRYVCGQAIPKAYLGWDFTFKYKNWDLAMQFNGAFGHKIYNGTGMTYSNMNNFPTYNVLADAPEKGIKDIQISDYWLEKGDYVNFEYITLGYTFNKKQLKADWIQSIHLGLAVNNVCTITGYKGLTPMINSASLVRVDEGRTTYGTLGVDDKRLFPLTRTFSFNVAVNF</sequence>
<keyword evidence="1 2" id="KW-0472">Membrane</keyword>
<dbReference type="Pfam" id="PF13715">
    <property type="entry name" value="CarbopepD_reg_2"/>
    <property type="match status" value="1"/>
</dbReference>
<dbReference type="FunFam" id="2.60.40.1120:FF:000003">
    <property type="entry name" value="Outer membrane protein Omp121"/>
    <property type="match status" value="1"/>
</dbReference>
<dbReference type="NCBIfam" id="TIGR04056">
    <property type="entry name" value="OMP_RagA_SusC"/>
    <property type="match status" value="1"/>
</dbReference>
<dbReference type="GO" id="GO:0009279">
    <property type="term" value="C:cell outer membrane"/>
    <property type="evidence" value="ECO:0007669"/>
    <property type="project" value="UniProtKB-SubCell"/>
</dbReference>
<feature type="chain" id="PRO_5037435527" evidence="3">
    <location>
        <begin position="26"/>
        <end position="996"/>
    </location>
</feature>
<name>A0A930HWX9_9BACT</name>
<reference evidence="6" key="1">
    <citation type="submission" date="2020-04" db="EMBL/GenBank/DDBJ databases">
        <title>Deep metagenomics examines the oral microbiome during advanced dental caries in children, revealing novel taxa and co-occurrences with host molecules.</title>
        <authorList>
            <person name="Baker J.L."/>
            <person name="Morton J.T."/>
            <person name="Dinis M."/>
            <person name="Alvarez R."/>
            <person name="Tran N.C."/>
            <person name="Knight R."/>
            <person name="Edlund A."/>
        </authorList>
    </citation>
    <scope>NUCLEOTIDE SEQUENCE</scope>
    <source>
        <strain evidence="6">JCVI_25_bin.9</strain>
    </source>
</reference>
<comment type="subcellular location">
    <subcellularLocation>
        <location evidence="1">Cell outer membrane</location>
        <topology evidence="1">Multi-pass membrane protein</topology>
    </subcellularLocation>
</comment>
<keyword evidence="1" id="KW-0812">Transmembrane</keyword>
<dbReference type="AlphaFoldDB" id="A0A930HWX9"/>
<keyword evidence="1" id="KW-1134">Transmembrane beta strand</keyword>
<gene>
    <name evidence="6" type="ORF">HXN33_02355</name>
</gene>
<dbReference type="PROSITE" id="PS52016">
    <property type="entry name" value="TONB_DEPENDENT_REC_3"/>
    <property type="match status" value="1"/>
</dbReference>
<evidence type="ECO:0000259" key="4">
    <source>
        <dbReference type="Pfam" id="PF00593"/>
    </source>
</evidence>
<evidence type="ECO:0000256" key="1">
    <source>
        <dbReference type="PROSITE-ProRule" id="PRU01360"/>
    </source>
</evidence>
<keyword evidence="3" id="KW-0732">Signal</keyword>
<protein>
    <submittedName>
        <fullName evidence="6">TonB-dependent receptor</fullName>
    </submittedName>
</protein>
<comment type="caution">
    <text evidence="6">The sequence shown here is derived from an EMBL/GenBank/DDBJ whole genome shotgun (WGS) entry which is preliminary data.</text>
</comment>
<keyword evidence="2" id="KW-0798">TonB box</keyword>
<keyword evidence="1" id="KW-0998">Cell outer membrane</keyword>
<comment type="similarity">
    <text evidence="1 2">Belongs to the TonB-dependent receptor family.</text>
</comment>
<dbReference type="Pfam" id="PF07715">
    <property type="entry name" value="Plug"/>
    <property type="match status" value="1"/>
</dbReference>
<keyword evidence="6" id="KW-0675">Receptor</keyword>
<dbReference type="NCBIfam" id="TIGR04057">
    <property type="entry name" value="SusC_RagA_signa"/>
    <property type="match status" value="1"/>
</dbReference>
<dbReference type="InterPro" id="IPR012910">
    <property type="entry name" value="Plug_dom"/>
</dbReference>